<sequence>MSSHAIDQQVSPQLMRSVIAMRANLASDPTTTEDWQQVEARFDKLQREKISIEGRLCRTPQNGRENAEK</sequence>
<dbReference type="RefSeq" id="XP_009178215.1">
    <property type="nucleotide sequence ID" value="XM_009179951.1"/>
</dbReference>
<dbReference type="GeneID" id="20330506"/>
<evidence type="ECO:0000313" key="1">
    <source>
        <dbReference type="EMBL" id="KER18038.1"/>
    </source>
</evidence>
<dbReference type="CTD" id="20330506"/>
<name>A0A074YTH9_OPIVI</name>
<protein>
    <submittedName>
        <fullName evidence="1">Uncharacterized protein</fullName>
    </submittedName>
</protein>
<reference evidence="1 2" key="1">
    <citation type="submission" date="2013-11" db="EMBL/GenBank/DDBJ databases">
        <title>Opisthorchis viverrini - life in the bile duct.</title>
        <authorList>
            <person name="Young N.D."/>
            <person name="Nagarajan N."/>
            <person name="Lin S.J."/>
            <person name="Korhonen P.K."/>
            <person name="Jex A.R."/>
            <person name="Hall R.S."/>
            <person name="Safavi-Hemami H."/>
            <person name="Kaewkong W."/>
            <person name="Bertrand D."/>
            <person name="Gao S."/>
            <person name="Seet Q."/>
            <person name="Wongkham S."/>
            <person name="Teh B.T."/>
            <person name="Wongkham C."/>
            <person name="Intapan P.M."/>
            <person name="Maleewong W."/>
            <person name="Yang X."/>
            <person name="Hu M."/>
            <person name="Wang Z."/>
            <person name="Hofmann A."/>
            <person name="Sternberg P.W."/>
            <person name="Tan P."/>
            <person name="Wang J."/>
            <person name="Gasser R.B."/>
        </authorList>
    </citation>
    <scope>NUCLEOTIDE SEQUENCE [LARGE SCALE GENOMIC DNA]</scope>
</reference>
<keyword evidence="2" id="KW-1185">Reference proteome</keyword>
<proteinExistence type="predicted"/>
<dbReference type="Proteomes" id="UP000054324">
    <property type="component" value="Unassembled WGS sequence"/>
</dbReference>
<dbReference type="AlphaFoldDB" id="A0A074YTH9"/>
<evidence type="ECO:0000313" key="2">
    <source>
        <dbReference type="Proteomes" id="UP000054324"/>
    </source>
</evidence>
<feature type="non-terminal residue" evidence="1">
    <location>
        <position position="69"/>
    </location>
</feature>
<gene>
    <name evidence="1" type="ORF">T265_16341</name>
</gene>
<organism evidence="1 2">
    <name type="scientific">Opisthorchis viverrini</name>
    <name type="common">Southeast Asian liver fluke</name>
    <dbReference type="NCBI Taxonomy" id="6198"/>
    <lineage>
        <taxon>Eukaryota</taxon>
        <taxon>Metazoa</taxon>
        <taxon>Spiralia</taxon>
        <taxon>Lophotrochozoa</taxon>
        <taxon>Platyhelminthes</taxon>
        <taxon>Trematoda</taxon>
        <taxon>Digenea</taxon>
        <taxon>Opisthorchiida</taxon>
        <taxon>Opisthorchiata</taxon>
        <taxon>Opisthorchiidae</taxon>
        <taxon>Opisthorchis</taxon>
    </lineage>
</organism>
<dbReference type="KEGG" id="ovi:T265_16341"/>
<dbReference type="EMBL" id="KL615483">
    <property type="protein sequence ID" value="KER18038.1"/>
    <property type="molecule type" value="Genomic_DNA"/>
</dbReference>
<accession>A0A074YTH9</accession>
<dbReference type="OrthoDB" id="6257969at2759"/>